<organism evidence="1">
    <name type="scientific">marine sediment metagenome</name>
    <dbReference type="NCBI Taxonomy" id="412755"/>
    <lineage>
        <taxon>unclassified sequences</taxon>
        <taxon>metagenomes</taxon>
        <taxon>ecological metagenomes</taxon>
    </lineage>
</organism>
<dbReference type="EMBL" id="LAZR01040962">
    <property type="protein sequence ID" value="KKL13182.1"/>
    <property type="molecule type" value="Genomic_DNA"/>
</dbReference>
<accession>A0A0F9BH85</accession>
<name>A0A0F9BH85_9ZZZZ</name>
<sequence length="73" mass="8418">MPRAKKKKVIEYVVTKDIVIPEGTVFTYDEEMQLTIHEALLHIGGLSNNTSFELTMTTDDADNLPEYFTKIRR</sequence>
<protein>
    <submittedName>
        <fullName evidence="1">Uncharacterized protein</fullName>
    </submittedName>
</protein>
<reference evidence="1" key="1">
    <citation type="journal article" date="2015" name="Nature">
        <title>Complex archaea that bridge the gap between prokaryotes and eukaryotes.</title>
        <authorList>
            <person name="Spang A."/>
            <person name="Saw J.H."/>
            <person name="Jorgensen S.L."/>
            <person name="Zaremba-Niedzwiedzka K."/>
            <person name="Martijn J."/>
            <person name="Lind A.E."/>
            <person name="van Eijk R."/>
            <person name="Schleper C."/>
            <person name="Guy L."/>
            <person name="Ettema T.J."/>
        </authorList>
    </citation>
    <scope>NUCLEOTIDE SEQUENCE</scope>
</reference>
<evidence type="ECO:0000313" key="1">
    <source>
        <dbReference type="EMBL" id="KKL13182.1"/>
    </source>
</evidence>
<comment type="caution">
    <text evidence="1">The sequence shown here is derived from an EMBL/GenBank/DDBJ whole genome shotgun (WGS) entry which is preliminary data.</text>
</comment>
<gene>
    <name evidence="1" type="ORF">LCGC14_2528300</name>
</gene>
<proteinExistence type="predicted"/>
<dbReference type="AlphaFoldDB" id="A0A0F9BH85"/>